<gene>
    <name evidence="4" type="primary">LOC114328304</name>
</gene>
<accession>A0A6P7FI84</accession>
<dbReference type="PANTHER" id="PTHR22667:SF0">
    <property type="entry name" value="AT01380P-RELATED"/>
    <property type="match status" value="1"/>
</dbReference>
<protein>
    <submittedName>
        <fullName evidence="4">Uncharacterized protein LOC114328304</fullName>
    </submittedName>
</protein>
<reference evidence="4" key="1">
    <citation type="submission" date="2025-08" db="UniProtKB">
        <authorList>
            <consortium name="RefSeq"/>
        </authorList>
    </citation>
    <scope>IDENTIFICATION</scope>
    <source>
        <tissue evidence="4">Whole insect</tissue>
    </source>
</reference>
<dbReference type="InterPro" id="IPR000210">
    <property type="entry name" value="BTB/POZ_dom"/>
</dbReference>
<organism evidence="4">
    <name type="scientific">Diabrotica virgifera virgifera</name>
    <name type="common">western corn rootworm</name>
    <dbReference type="NCBI Taxonomy" id="50390"/>
    <lineage>
        <taxon>Eukaryota</taxon>
        <taxon>Metazoa</taxon>
        <taxon>Ecdysozoa</taxon>
        <taxon>Arthropoda</taxon>
        <taxon>Hexapoda</taxon>
        <taxon>Insecta</taxon>
        <taxon>Pterygota</taxon>
        <taxon>Neoptera</taxon>
        <taxon>Endopterygota</taxon>
        <taxon>Coleoptera</taxon>
        <taxon>Polyphaga</taxon>
        <taxon>Cucujiformia</taxon>
        <taxon>Chrysomeloidea</taxon>
        <taxon>Chrysomelidae</taxon>
        <taxon>Galerucinae</taxon>
        <taxon>Diabroticina</taxon>
        <taxon>Diabroticites</taxon>
        <taxon>Diabrotica</taxon>
    </lineage>
</organism>
<dbReference type="GO" id="GO:0003779">
    <property type="term" value="F:actin binding"/>
    <property type="evidence" value="ECO:0007669"/>
    <property type="project" value="UniProtKB-KW"/>
</dbReference>
<dbReference type="AlphaFoldDB" id="A0A6P7FI84"/>
<dbReference type="PANTHER" id="PTHR22667">
    <property type="entry name" value="AT01380P-RELATED"/>
    <property type="match status" value="1"/>
</dbReference>
<evidence type="ECO:0000256" key="1">
    <source>
        <dbReference type="ARBA" id="ARBA00022441"/>
    </source>
</evidence>
<dbReference type="InterPro" id="IPR015915">
    <property type="entry name" value="Kelch-typ_b-propeller"/>
</dbReference>
<sequence length="1126" mass="130153">MVKSFPKIEQEDIIFSEDRDKFCFENLDLLNLRLFPCERLENKRERICKNNLTNQLLDRGLSQSRHRHSLEKSETRSLVPNLTKLPQGYANIHSTSSTIPSENLVLLYSKQQLPEYVSTEPITDKDFLFPSKKKTRTQIIDVISENRMPKFNSPKSQENSDHFPFKVTPSGNLKVDSSQVVFTSNKLSVLVADPKVTKVNVYPETTNFGINNKMTHEPELSKNSAMDTIMSQAGFSSLGTLIGHTPIRSGNKEASEYESKQTSEINSLTRSKIYNLGPRDWTFLMNHHAGFSSLGTLIGHTPIRSGNKEASEYESKQTSEILDPELNLGRLGYSGTDDISWQKVALPEKKNLYLELYSRITNYTNADCKVYIDNEEFNCHLIVLQCYSELFDAYIAVKKVELPSDKCTATSFAFIYEWMITGEPSYRELTRDNVLDIFNSAKYLKIKDLVEQCWAFIDHNEVFYEDTAFLLYMDAKEKNLIEVRELMLPRIQGFFLMLVSSQNWLELEVEDVKNFLKSNYICVNCEMEVFMSAVRWLKHDWANRDRYKYDLLDCVRFGNIAPWQLVDIKRNPENPDFLELAKDPRICKMIDDGLAYVIIKYWYGQENDDFQHWNAVLGLQEPPPRNWSGSDKTYFTYREFLIYLDQYRRNQLIEKNKPKMSNDKERGDAKETLRKPINITEQDSPRVPTMEEFLSKKKVSGHQRKLNRVISKSMMSVPTILTPNTTEKLSVDSEYWTQKKIYAALIIQKAYRRYKRRVVIKKIKSENDKKIQNNSKSTTSILKMFRISEKQNNVTHTRTIRDLTEKASLFHKTRETVLVFGGFDPHSYDNRERLGTNIYSYMPIRNRWVCVGELPEARHNHCTEFYKGRIFLAGGCDPTKSNDVSSTVWSIDPVTRKWAEEPSMLDFRKNFGLVGCNQGLYAIGGQGNDFLTLSSVEKYDDKKKLWKRVSSMLRAKAGFGCTKYRHSIWVAGGFDEKDNCIEILDSVETYDIKTDQWTRVQYLLRYPRCFFSMIVLSQKMYIIGGARKASEYGSCSTGDVDVWKENKLEWVMVTNMNIPRHGHAVSYLGTQILVVGGVTSIYGRALNNIECFCCQRETWVRGLGCLPAPLSGHSMITLPPASLLYC</sequence>
<dbReference type="InterPro" id="IPR011705">
    <property type="entry name" value="BACK"/>
</dbReference>
<dbReference type="SMART" id="SM00612">
    <property type="entry name" value="Kelch"/>
    <property type="match status" value="6"/>
</dbReference>
<evidence type="ECO:0000259" key="3">
    <source>
        <dbReference type="PROSITE" id="PS50097"/>
    </source>
</evidence>
<dbReference type="InParanoid" id="A0A6P7FI84"/>
<keyword evidence="1" id="KW-0880">Kelch repeat</keyword>
<dbReference type="SMART" id="SM00225">
    <property type="entry name" value="BTB"/>
    <property type="match status" value="1"/>
</dbReference>
<name>A0A6P7FI84_DIAVI</name>
<dbReference type="CDD" id="cd18186">
    <property type="entry name" value="BTB_POZ_ZBTB_KLHL-like"/>
    <property type="match status" value="1"/>
</dbReference>
<dbReference type="Gene3D" id="2.120.10.80">
    <property type="entry name" value="Kelch-type beta propeller"/>
    <property type="match status" value="2"/>
</dbReference>
<dbReference type="PROSITE" id="PS50097">
    <property type="entry name" value="BTB"/>
    <property type="match status" value="1"/>
</dbReference>
<dbReference type="Pfam" id="PF07707">
    <property type="entry name" value="BACK"/>
    <property type="match status" value="1"/>
</dbReference>
<dbReference type="Gene3D" id="1.25.40.420">
    <property type="match status" value="1"/>
</dbReference>
<dbReference type="RefSeq" id="XP_028132925.1">
    <property type="nucleotide sequence ID" value="XM_028277124.1"/>
</dbReference>
<dbReference type="Pfam" id="PF00651">
    <property type="entry name" value="BTB"/>
    <property type="match status" value="1"/>
</dbReference>
<dbReference type="SUPFAM" id="SSF117281">
    <property type="entry name" value="Kelch motif"/>
    <property type="match status" value="1"/>
</dbReference>
<dbReference type="SUPFAM" id="SSF54695">
    <property type="entry name" value="POZ domain"/>
    <property type="match status" value="1"/>
</dbReference>
<dbReference type="InterPro" id="IPR056737">
    <property type="entry name" value="Beta-prop_ATRN-MKLN-like"/>
</dbReference>
<proteinExistence type="predicted"/>
<dbReference type="CDD" id="cd14733">
    <property type="entry name" value="BACK"/>
    <property type="match status" value="1"/>
</dbReference>
<evidence type="ECO:0000313" key="4">
    <source>
        <dbReference type="RefSeq" id="XP_028132925.1"/>
    </source>
</evidence>
<dbReference type="Gene3D" id="3.30.710.10">
    <property type="entry name" value="Potassium Channel Kv1.1, Chain A"/>
    <property type="match status" value="1"/>
</dbReference>
<dbReference type="InterPro" id="IPR011333">
    <property type="entry name" value="SKP1/BTB/POZ_sf"/>
</dbReference>
<feature type="domain" description="BTB" evidence="3">
    <location>
        <begin position="366"/>
        <end position="428"/>
    </location>
</feature>
<keyword evidence="2" id="KW-0677">Repeat</keyword>
<dbReference type="SMART" id="SM00875">
    <property type="entry name" value="BACK"/>
    <property type="match status" value="1"/>
</dbReference>
<dbReference type="Pfam" id="PF24981">
    <property type="entry name" value="Beta-prop_ATRN-LZTR1"/>
    <property type="match status" value="1"/>
</dbReference>
<evidence type="ECO:0000256" key="2">
    <source>
        <dbReference type="ARBA" id="ARBA00022737"/>
    </source>
</evidence>
<dbReference type="InterPro" id="IPR006652">
    <property type="entry name" value="Kelch_1"/>
</dbReference>